<proteinExistence type="predicted"/>
<protein>
    <recommendedName>
        <fullName evidence="4">S1 motif domain-containing protein</fullName>
    </recommendedName>
</protein>
<comment type="caution">
    <text evidence="2">The sequence shown here is derived from an EMBL/GenBank/DDBJ whole genome shotgun (WGS) entry which is preliminary data.</text>
</comment>
<keyword evidence="3" id="KW-1185">Reference proteome</keyword>
<feature type="region of interest" description="Disordered" evidence="1">
    <location>
        <begin position="424"/>
        <end position="454"/>
    </location>
</feature>
<dbReference type="RefSeq" id="WP_166196670.1">
    <property type="nucleotide sequence ID" value="NZ_JAAOIV010000007.1"/>
</dbReference>
<gene>
    <name evidence="2" type="ORF">G9U51_10265</name>
</gene>
<accession>A0A967EF00</accession>
<feature type="compositionally biased region" description="Pro residues" evidence="1">
    <location>
        <begin position="429"/>
        <end position="443"/>
    </location>
</feature>
<evidence type="ECO:0000256" key="1">
    <source>
        <dbReference type="SAM" id="MobiDB-lite"/>
    </source>
</evidence>
<sequence length="660" mass="71349">MRPVKGVPTRIASEADARELSLRIVEPSRVHPLLVIATTGRDWVDADELAATLRTTADVFVVPAQWIDAAMHHVPSTGRAFGTAARIYPGKDVPWQQRPHLSRYFTEDTADLAQIVEEVRKVSPGQVERSEASKRTDAARAVATQARHTVVELTSPELVDAFLKRLLAPDRAVPFALVTIAEGQDQPAIDARAVLDTAPGEIEVYVVRSGPLTFRIAGQIGRMASAFGGAGRVYAVGNAWLRDPYTSPLHLVTGPADGRHATDRMVGDALTEVWRARELQRVAMHQPLPGSPPPVRQLTDPLGAYREGDVVLAKVAAVDANHAVLQLHPGIETTITVDDVTGNELDRLDDLMSPEEIVAVRVVGVGAGPAGWRVSMVDVDDDEEPVPTPPVREGGGPWLILDLDAEPSAGPTVQPEVAAAVPAELGPGAPEPLPEPPPAPHPGPGSETSSLRRQLAELTRDRDHWQREARRHDRDAQEQYNQVHALRQELAKVKTRVRKSRTTSGADARSAGPAFASAEDQFRWEVFTAWVERIPAGEKASRPLPRYWIGPDFLASLHRLHGLSPRRVAQTVMELLLDPGSNDAHPLRSGPGGSTSAVRSGESTAWRAYVEHKTPSARRLHYWRGPGGKVELGHVGIHDDLDPGAAPAYLGEGGPLPTGL</sequence>
<dbReference type="InterPro" id="IPR012340">
    <property type="entry name" value="NA-bd_OB-fold"/>
</dbReference>
<feature type="region of interest" description="Disordered" evidence="1">
    <location>
        <begin position="581"/>
        <end position="600"/>
    </location>
</feature>
<dbReference type="SUPFAM" id="SSF50249">
    <property type="entry name" value="Nucleic acid-binding proteins"/>
    <property type="match status" value="1"/>
</dbReference>
<organism evidence="2 3">
    <name type="scientific">Metallococcus carri</name>
    <dbReference type="NCBI Taxonomy" id="1656884"/>
    <lineage>
        <taxon>Bacteria</taxon>
        <taxon>Bacillati</taxon>
        <taxon>Actinomycetota</taxon>
        <taxon>Actinomycetes</taxon>
        <taxon>Micrococcales</taxon>
        <taxon>Dermacoccaceae</taxon>
        <taxon>Metallococcus</taxon>
    </lineage>
</organism>
<dbReference type="Proteomes" id="UP000744769">
    <property type="component" value="Unassembled WGS sequence"/>
</dbReference>
<dbReference type="EMBL" id="JAAOIV010000007">
    <property type="protein sequence ID" value="NHN56161.1"/>
    <property type="molecule type" value="Genomic_DNA"/>
</dbReference>
<name>A0A967EF00_9MICO</name>
<dbReference type="AlphaFoldDB" id="A0A967EF00"/>
<feature type="region of interest" description="Disordered" evidence="1">
    <location>
        <begin position="493"/>
        <end position="514"/>
    </location>
</feature>
<evidence type="ECO:0000313" key="2">
    <source>
        <dbReference type="EMBL" id="NHN56161.1"/>
    </source>
</evidence>
<reference evidence="2" key="1">
    <citation type="submission" date="2020-03" db="EMBL/GenBank/DDBJ databases">
        <title>Draft sequencing of Calidifontibacter sp. DB0510.</title>
        <authorList>
            <person name="Kim D.-U."/>
        </authorList>
    </citation>
    <scope>NUCLEOTIDE SEQUENCE</scope>
    <source>
        <strain evidence="2">DB0510</strain>
    </source>
</reference>
<evidence type="ECO:0008006" key="4">
    <source>
        <dbReference type="Google" id="ProtNLM"/>
    </source>
</evidence>
<evidence type="ECO:0000313" key="3">
    <source>
        <dbReference type="Proteomes" id="UP000744769"/>
    </source>
</evidence>